<dbReference type="EMBL" id="JALJOR010000002">
    <property type="protein sequence ID" value="KAK9824296.1"/>
    <property type="molecule type" value="Genomic_DNA"/>
</dbReference>
<feature type="region of interest" description="Disordered" evidence="1">
    <location>
        <begin position="380"/>
        <end position="476"/>
    </location>
</feature>
<evidence type="ECO:0000313" key="2">
    <source>
        <dbReference type="EMBL" id="KAK9824296.1"/>
    </source>
</evidence>
<organism evidence="2 3">
    <name type="scientific">[Myrmecia] bisecta</name>
    <dbReference type="NCBI Taxonomy" id="41462"/>
    <lineage>
        <taxon>Eukaryota</taxon>
        <taxon>Viridiplantae</taxon>
        <taxon>Chlorophyta</taxon>
        <taxon>core chlorophytes</taxon>
        <taxon>Trebouxiophyceae</taxon>
        <taxon>Trebouxiales</taxon>
        <taxon>Trebouxiaceae</taxon>
        <taxon>Myrmecia</taxon>
    </lineage>
</organism>
<proteinExistence type="predicted"/>
<dbReference type="AlphaFoldDB" id="A0AAW1QS32"/>
<keyword evidence="3" id="KW-1185">Reference proteome</keyword>
<accession>A0AAW1QS32</accession>
<evidence type="ECO:0008006" key="4">
    <source>
        <dbReference type="Google" id="ProtNLM"/>
    </source>
</evidence>
<feature type="region of interest" description="Disordered" evidence="1">
    <location>
        <begin position="194"/>
        <end position="224"/>
    </location>
</feature>
<feature type="region of interest" description="Disordered" evidence="1">
    <location>
        <begin position="15"/>
        <end position="46"/>
    </location>
</feature>
<reference evidence="2 3" key="1">
    <citation type="journal article" date="2024" name="Nat. Commun.">
        <title>Phylogenomics reveals the evolutionary origins of lichenization in chlorophyte algae.</title>
        <authorList>
            <person name="Puginier C."/>
            <person name="Libourel C."/>
            <person name="Otte J."/>
            <person name="Skaloud P."/>
            <person name="Haon M."/>
            <person name="Grisel S."/>
            <person name="Petersen M."/>
            <person name="Berrin J.G."/>
            <person name="Delaux P.M."/>
            <person name="Dal Grande F."/>
            <person name="Keller J."/>
        </authorList>
    </citation>
    <scope>NUCLEOTIDE SEQUENCE [LARGE SCALE GENOMIC DNA]</scope>
    <source>
        <strain evidence="2 3">SAG 2043</strain>
    </source>
</reference>
<feature type="compositionally biased region" description="Basic and acidic residues" evidence="1">
    <location>
        <begin position="31"/>
        <end position="46"/>
    </location>
</feature>
<dbReference type="Proteomes" id="UP001489004">
    <property type="component" value="Unassembled WGS sequence"/>
</dbReference>
<protein>
    <recommendedName>
        <fullName evidence="4">C2H2-type domain-containing protein</fullName>
    </recommendedName>
</protein>
<comment type="caution">
    <text evidence="2">The sequence shown here is derived from an EMBL/GenBank/DDBJ whole genome shotgun (WGS) entry which is preliminary data.</text>
</comment>
<sequence>MLCQVHRKAKRIGGLKVNRPKLQAMSSDPGSEPKKLRGLSKEERARSNFKDPNRFYCPHPNCDRSFGELWRLKVHYRAAPDIRGSGRERGHGGELDHCPKCGQELLVGKHHVGCVSGRAAPRQAAKRMGTDDGDGMAAEGDYSDVSRRDVVRNVNGTSYRHQEPARKLIKPAPPTNQDDFIMQCVRGQAAQATLRPANGRDPAISRPQAANGALAGPENLKHEPGEARPAFQALAAGSQFAHDPSDVAQRVAVAVAAARQVGQDQRYMQAGALPGQMPWIGGAGTADGQSEQGGLRRVKSAGELGQAVKEAEQSADAVALTKKAHSLPASSDAAVQVVMDQAVSGALTDAPPEAQVVRQQALDAQARAYEAALRAEEATVRAAEETAAPPDVQWPAAGGQPSSAATEGRAADPGKPLPASSEPVQHPAEGGPAQARDISNSRGPADAAQQANLDRSIGLESEPEERIPSTDNPAQI</sequence>
<name>A0AAW1QS32_9CHLO</name>
<evidence type="ECO:0000256" key="1">
    <source>
        <dbReference type="SAM" id="MobiDB-lite"/>
    </source>
</evidence>
<gene>
    <name evidence="2" type="ORF">WJX72_009227</name>
</gene>
<evidence type="ECO:0000313" key="3">
    <source>
        <dbReference type="Proteomes" id="UP001489004"/>
    </source>
</evidence>